<dbReference type="InterPro" id="IPR016631">
    <property type="entry name" value="Regulatory_RpfE"/>
</dbReference>
<dbReference type="Proteomes" id="UP001219956">
    <property type="component" value="Unassembled WGS sequence"/>
</dbReference>
<dbReference type="PIRSF" id="PIRSF015283">
    <property type="entry name" value="Regulatory_RpfE"/>
    <property type="match status" value="1"/>
</dbReference>
<accession>A0ABT5J1F8</accession>
<organism evidence="1 2">
    <name type="scientific">Vogesella aquatica</name>
    <dbReference type="NCBI Taxonomy" id="2984206"/>
    <lineage>
        <taxon>Bacteria</taxon>
        <taxon>Pseudomonadati</taxon>
        <taxon>Pseudomonadota</taxon>
        <taxon>Betaproteobacteria</taxon>
        <taxon>Neisseriales</taxon>
        <taxon>Chromobacteriaceae</taxon>
        <taxon>Vogesella</taxon>
    </lineage>
</organism>
<dbReference type="RefSeq" id="WP_272752897.1">
    <property type="nucleotide sequence ID" value="NZ_JAQQLF010000023.1"/>
</dbReference>
<reference evidence="1 2" key="1">
    <citation type="submission" date="2023-01" db="EMBL/GenBank/DDBJ databases">
        <title>Novel species of the genus Vogesella isolated from rivers.</title>
        <authorList>
            <person name="Lu H."/>
        </authorList>
    </citation>
    <scope>NUCLEOTIDE SEQUENCE [LARGE SCALE GENOMIC DNA]</scope>
    <source>
        <strain evidence="1 2">DC21W</strain>
    </source>
</reference>
<sequence>MKLTLHLPGLAWYDADDGASLCRDLNTPALSLLLARGQRSTRPASPSQHLLRSFSLPELAVAATLARQAGLATTGRHWLIADPVNLRVDRDRALLGDVGIMNLAQNEADQLIGSLNQLFAEDGFTLHAPTPARWFISLPAATGASFTPLPDVIGQDINHHLPGGQNGMRWSRYLNEMQMLLYTHAANDARELRGDTPVNSVWLWGEQGRDNQAPQAFAPLLYSDNPLYQALAVESGMAIDAAPYQFASLQGEHVHVVLDQLEAAAQFRDAWGWRETLKRLEQDWFTPMLAALKAGQLQSLELSCDGEAGFTLHITPRQLWKFWLPGQPLATLYPQ</sequence>
<protein>
    <recommendedName>
        <fullName evidence="3">Regulatory protein, RpfE type</fullName>
    </recommendedName>
</protein>
<evidence type="ECO:0000313" key="1">
    <source>
        <dbReference type="EMBL" id="MDC7718659.1"/>
    </source>
</evidence>
<evidence type="ECO:0008006" key="3">
    <source>
        <dbReference type="Google" id="ProtNLM"/>
    </source>
</evidence>
<evidence type="ECO:0000313" key="2">
    <source>
        <dbReference type="Proteomes" id="UP001219956"/>
    </source>
</evidence>
<name>A0ABT5J1F8_9NEIS</name>
<dbReference type="EMBL" id="JAQQLF010000023">
    <property type="protein sequence ID" value="MDC7718659.1"/>
    <property type="molecule type" value="Genomic_DNA"/>
</dbReference>
<comment type="caution">
    <text evidence="1">The sequence shown here is derived from an EMBL/GenBank/DDBJ whole genome shotgun (WGS) entry which is preliminary data.</text>
</comment>
<proteinExistence type="predicted"/>
<keyword evidence="2" id="KW-1185">Reference proteome</keyword>
<gene>
    <name evidence="1" type="ORF">PQU95_15760</name>
</gene>